<comment type="caution">
    <text evidence="2">The sequence shown here is derived from an EMBL/GenBank/DDBJ whole genome shotgun (WGS) entry which is preliminary data.</text>
</comment>
<organism evidence="2 3">
    <name type="scientific">Halolamina litorea</name>
    <dbReference type="NCBI Taxonomy" id="1515593"/>
    <lineage>
        <taxon>Archaea</taxon>
        <taxon>Methanobacteriati</taxon>
        <taxon>Methanobacteriota</taxon>
        <taxon>Stenosarchaea group</taxon>
        <taxon>Halobacteria</taxon>
        <taxon>Halobacteriales</taxon>
        <taxon>Haloferacaceae</taxon>
    </lineage>
</organism>
<dbReference type="Gene3D" id="1.10.10.1710">
    <property type="entry name" value="Deoxyribodipyrimidine photolyase-related"/>
    <property type="match status" value="1"/>
</dbReference>
<dbReference type="InterPro" id="IPR036134">
    <property type="entry name" value="Crypto/Photolyase_FAD-like_sf"/>
</dbReference>
<sequence>MTLWLLGTHLDRTADYLAEHDRVLLVEATAFADRRPYHPHKLTLVFAAMRQFRDDLRERGLTVDYRQAETFAEGLDAHFDDHPEDDLTIPRPAAHGAEDRLRGLVDARGGSLSFVANPTFLLTPDEFDEWADGRTTNDPDTYRLEGFYRHLRRETGVLMDGDEPVGGEWNYDEENRETPPDDWEPPEPPLFEPDETTREVGSWVDAEFETFVDGDTEAAPFRWPVTREESLSALETFVDARFAEFGRYQDAMVAGEWAMSHSLLSASINLGLLRPMEVVERAEQAYEDGDAPINSVEGFVRQLLGWREFMRHVYRRSMPEMAEANQLDQREELPPAYWTGETDMTCLSEAVNHVRERGYAHHIERLMVLSNFALVYGADPGALNEWFHQGFVDAFHWVTTPNVVGMGSFATDALSSKPYASSGSYVNRMSDYCKSCPYAVSRDTGEGACPFNSLYWTFLRDNEETLRGTGRMGLMYSHVDDKDDEEWEALEARAETVREKARNGTL</sequence>
<gene>
    <name evidence="2" type="ORF">ACFSAU_02910</name>
</gene>
<feature type="region of interest" description="Disordered" evidence="1">
    <location>
        <begin position="159"/>
        <end position="187"/>
    </location>
</feature>
<proteinExistence type="predicted"/>
<dbReference type="InterPro" id="IPR007357">
    <property type="entry name" value="PhrB-like"/>
</dbReference>
<dbReference type="Gene3D" id="3.40.50.620">
    <property type="entry name" value="HUPs"/>
    <property type="match status" value="1"/>
</dbReference>
<accession>A0ABD6BP84</accession>
<name>A0ABD6BP84_9EURY</name>
<dbReference type="Pfam" id="PF04244">
    <property type="entry name" value="DPRP"/>
    <property type="match status" value="1"/>
</dbReference>
<protein>
    <submittedName>
        <fullName evidence="2">Cryptochrome/photolyase family protein</fullName>
    </submittedName>
</protein>
<dbReference type="PANTHER" id="PTHR38657:SF1">
    <property type="entry name" value="SLR1343 PROTEIN"/>
    <property type="match status" value="1"/>
</dbReference>
<dbReference type="EMBL" id="JBHUCZ010000001">
    <property type="protein sequence ID" value="MFD1566430.1"/>
    <property type="molecule type" value="Genomic_DNA"/>
</dbReference>
<dbReference type="InterPro" id="IPR014729">
    <property type="entry name" value="Rossmann-like_a/b/a_fold"/>
</dbReference>
<dbReference type="InterPro" id="IPR052551">
    <property type="entry name" value="UV-DNA_repair_photolyase"/>
</dbReference>
<dbReference type="RefSeq" id="WP_267645708.1">
    <property type="nucleotide sequence ID" value="NZ_JANHGR010000001.1"/>
</dbReference>
<dbReference type="Gene3D" id="1.10.579.10">
    <property type="entry name" value="DNA Cyclobutane Dipyrimidine Photolyase, subunit A, domain 3"/>
    <property type="match status" value="1"/>
</dbReference>
<feature type="compositionally biased region" description="Acidic residues" evidence="1">
    <location>
        <begin position="160"/>
        <end position="185"/>
    </location>
</feature>
<dbReference type="PANTHER" id="PTHR38657">
    <property type="entry name" value="SLR1343 PROTEIN"/>
    <property type="match status" value="1"/>
</dbReference>
<dbReference type="AlphaFoldDB" id="A0ABD6BP84"/>
<dbReference type="Proteomes" id="UP001597139">
    <property type="component" value="Unassembled WGS sequence"/>
</dbReference>
<evidence type="ECO:0000313" key="2">
    <source>
        <dbReference type="EMBL" id="MFD1566430.1"/>
    </source>
</evidence>
<keyword evidence="3" id="KW-1185">Reference proteome</keyword>
<evidence type="ECO:0000313" key="3">
    <source>
        <dbReference type="Proteomes" id="UP001597139"/>
    </source>
</evidence>
<dbReference type="SUPFAM" id="SSF48173">
    <property type="entry name" value="Cryptochrome/photolyase FAD-binding domain"/>
    <property type="match status" value="1"/>
</dbReference>
<reference evidence="2 3" key="1">
    <citation type="journal article" date="2019" name="Int. J. Syst. Evol. Microbiol.">
        <title>The Global Catalogue of Microorganisms (GCM) 10K type strain sequencing project: providing services to taxonomists for standard genome sequencing and annotation.</title>
        <authorList>
            <consortium name="The Broad Institute Genomics Platform"/>
            <consortium name="The Broad Institute Genome Sequencing Center for Infectious Disease"/>
            <person name="Wu L."/>
            <person name="Ma J."/>
        </authorList>
    </citation>
    <scope>NUCLEOTIDE SEQUENCE [LARGE SCALE GENOMIC DNA]</scope>
    <source>
        <strain evidence="2 3">CGMCC 1.12859</strain>
    </source>
</reference>
<evidence type="ECO:0000256" key="1">
    <source>
        <dbReference type="SAM" id="MobiDB-lite"/>
    </source>
</evidence>
<dbReference type="Gene3D" id="1.25.40.80">
    <property type="match status" value="1"/>
</dbReference>